<feature type="region of interest" description="Disordered" evidence="1">
    <location>
        <begin position="1"/>
        <end position="30"/>
    </location>
</feature>
<name>A0AAU8CH90_9EURY</name>
<feature type="transmembrane region" description="Helical" evidence="2">
    <location>
        <begin position="42"/>
        <end position="65"/>
    </location>
</feature>
<dbReference type="EMBL" id="CP159205">
    <property type="protein sequence ID" value="XCF18121.1"/>
    <property type="molecule type" value="Genomic_DNA"/>
</dbReference>
<evidence type="ECO:0000256" key="2">
    <source>
        <dbReference type="SAM" id="Phobius"/>
    </source>
</evidence>
<keyword evidence="2" id="KW-0472">Membrane</keyword>
<geneLocation type="plasmid" evidence="3">
    <name>pNMX12-1_211</name>
</geneLocation>
<sequence>MPSMPSSAESSTADEPTPKTTTPADTNSNATPSFGIRFGAQVLAWIAILTVLADSVAAANGMTLSKQPREALAIPRWLYLATGGATIGASALLASFVTDRAFIYSLHSQSVSLPRMPAVRRWISVLGQTLAVVGLCLMVFLGYTGPQLPSASLTVLVTFVGIRAGLPVIAYLVGNPWPALNPWRAITTILPTGFYEYPDSFGRWPAVAGVLTLVWVEVIFPVSTVPRVLATAILGYSLYTIAGAVVFGSDAWFEHADPISVLFRFYGAVAPIQLRDGSAEIILPGSDLAQSDVVTDSSDVAFIIALIWELTYSGFITTAAGAQTITTIVGSPLSAVMPATPLAVLAYTTLLVIGYVVFLAAYWYAGTIARRLTNTYVTSRSIALRLAPPLLAIAAGYHLAHYAGLLVSLSPALTMAVVSPLSPPANPLVLAPPNWFTALSIAFVLGGHLLAIWEAHASAYDLFPSRLAAIRSQYPFVLVMIGYTIVSLWLLSLPGATIPYLG</sequence>
<keyword evidence="3" id="KW-0614">Plasmid</keyword>
<protein>
    <submittedName>
        <fullName evidence="3">Uncharacterized protein</fullName>
    </submittedName>
</protein>
<feature type="transmembrane region" description="Helical" evidence="2">
    <location>
        <begin position="342"/>
        <end position="365"/>
    </location>
</feature>
<dbReference type="KEGG" id="hanx:ABSL23_16540"/>
<proteinExistence type="predicted"/>
<evidence type="ECO:0000256" key="1">
    <source>
        <dbReference type="SAM" id="MobiDB-lite"/>
    </source>
</evidence>
<feature type="transmembrane region" description="Helical" evidence="2">
    <location>
        <begin position="204"/>
        <end position="222"/>
    </location>
</feature>
<feature type="transmembrane region" description="Helical" evidence="2">
    <location>
        <begin position="77"/>
        <end position="97"/>
    </location>
</feature>
<dbReference type="AlphaFoldDB" id="A0AAU8CH90"/>
<organism evidence="3">
    <name type="scientific">Halobacterium sp. NMX12-1</name>
    <dbReference type="NCBI Taxonomy" id="3166650"/>
    <lineage>
        <taxon>Archaea</taxon>
        <taxon>Methanobacteriati</taxon>
        <taxon>Methanobacteriota</taxon>
        <taxon>Stenosarchaea group</taxon>
        <taxon>Halobacteria</taxon>
        <taxon>Halobacteriales</taxon>
        <taxon>Halobacteriaceae</taxon>
        <taxon>Halobacterium</taxon>
    </lineage>
</organism>
<feature type="transmembrane region" description="Helical" evidence="2">
    <location>
        <begin position="433"/>
        <end position="453"/>
    </location>
</feature>
<feature type="transmembrane region" description="Helical" evidence="2">
    <location>
        <begin position="122"/>
        <end position="141"/>
    </location>
</feature>
<keyword evidence="2" id="KW-1133">Transmembrane helix</keyword>
<feature type="transmembrane region" description="Helical" evidence="2">
    <location>
        <begin position="386"/>
        <end position="413"/>
    </location>
</feature>
<keyword evidence="2" id="KW-0812">Transmembrane</keyword>
<feature type="transmembrane region" description="Helical" evidence="2">
    <location>
        <begin position="153"/>
        <end position="173"/>
    </location>
</feature>
<feature type="transmembrane region" description="Helical" evidence="2">
    <location>
        <begin position="474"/>
        <end position="492"/>
    </location>
</feature>
<evidence type="ECO:0000313" key="3">
    <source>
        <dbReference type="EMBL" id="XCF18121.1"/>
    </source>
</evidence>
<feature type="transmembrane region" description="Helical" evidence="2">
    <location>
        <begin position="229"/>
        <end position="248"/>
    </location>
</feature>
<dbReference type="RefSeq" id="WP_353635452.1">
    <property type="nucleotide sequence ID" value="NZ_CP159205.1"/>
</dbReference>
<accession>A0AAU8CH90</accession>
<gene>
    <name evidence="3" type="ORF">ABSL23_16540</name>
</gene>
<dbReference type="GeneID" id="91110792"/>
<reference evidence="3" key="1">
    <citation type="submission" date="2024-06" db="EMBL/GenBank/DDBJ databases">
        <title>Genome Sequence of an extremely halophilic archaeon isolated from Permian era halite, Salado Formation, Carlsbad, New Mexico: Halobacterium sp. strain NMX12-1.</title>
        <authorList>
            <person name="Sotoa L."/>
            <person name="DasSarma P."/>
            <person name="Anton B.P."/>
            <person name="Vincze T."/>
            <person name="Verma I."/>
            <person name="Eralp B."/>
            <person name="Powers D.W."/>
            <person name="Dozier B.L."/>
            <person name="Roberts R.J."/>
            <person name="DasSarma S."/>
        </authorList>
    </citation>
    <scope>NUCLEOTIDE SEQUENCE</scope>
    <source>
        <strain evidence="3">NMX12-1</strain>
        <plasmid evidence="3">pNMX12-1_211</plasmid>
    </source>
</reference>